<dbReference type="CDD" id="cd00371">
    <property type="entry name" value="HMA"/>
    <property type="match status" value="1"/>
</dbReference>
<proteinExistence type="predicted"/>
<reference evidence="3" key="1">
    <citation type="submission" date="2022-05" db="EMBL/GenBank/DDBJ databases">
        <title>The Musa troglodytarum L. genome provides insights into the mechanism of non-climacteric behaviour and enrichment of carotenoids.</title>
        <authorList>
            <person name="Wang J."/>
        </authorList>
    </citation>
    <scope>NUCLEOTIDE SEQUENCE</scope>
    <source>
        <tissue evidence="3">Leaf</tissue>
    </source>
</reference>
<evidence type="ECO:0000313" key="4">
    <source>
        <dbReference type="Proteomes" id="UP001055439"/>
    </source>
</evidence>
<dbReference type="PANTHER" id="PTHR46119">
    <property type="entry name" value="OS08G0405700 PROTEIN"/>
    <property type="match status" value="1"/>
</dbReference>
<dbReference type="OrthoDB" id="689350at2759"/>
<name>A0A9E7GN18_9LILI</name>
<dbReference type="PANTHER" id="PTHR46119:SF15">
    <property type="entry name" value="PROTEIN SODIUM POTASSIUM ROOT DEFECTIVE 2"/>
    <property type="match status" value="1"/>
</dbReference>
<organism evidence="3 4">
    <name type="scientific">Musa troglodytarum</name>
    <name type="common">fe'i banana</name>
    <dbReference type="NCBI Taxonomy" id="320322"/>
    <lineage>
        <taxon>Eukaryota</taxon>
        <taxon>Viridiplantae</taxon>
        <taxon>Streptophyta</taxon>
        <taxon>Embryophyta</taxon>
        <taxon>Tracheophyta</taxon>
        <taxon>Spermatophyta</taxon>
        <taxon>Magnoliopsida</taxon>
        <taxon>Liliopsida</taxon>
        <taxon>Zingiberales</taxon>
        <taxon>Musaceae</taxon>
        <taxon>Musa</taxon>
    </lineage>
</organism>
<evidence type="ECO:0000256" key="1">
    <source>
        <dbReference type="SAM" id="MobiDB-lite"/>
    </source>
</evidence>
<accession>A0A9E7GN18</accession>
<dbReference type="GO" id="GO:0046872">
    <property type="term" value="F:metal ion binding"/>
    <property type="evidence" value="ECO:0007669"/>
    <property type="project" value="InterPro"/>
</dbReference>
<keyword evidence="4" id="KW-1185">Reference proteome</keyword>
<dbReference type="PROSITE" id="PS50846">
    <property type="entry name" value="HMA_2"/>
    <property type="match status" value="1"/>
</dbReference>
<evidence type="ECO:0000313" key="3">
    <source>
        <dbReference type="EMBL" id="URE15332.1"/>
    </source>
</evidence>
<dbReference type="InterPro" id="IPR044526">
    <property type="entry name" value="NAKR1-3"/>
</dbReference>
<dbReference type="AlphaFoldDB" id="A0A9E7GN18"/>
<evidence type="ECO:0000259" key="2">
    <source>
        <dbReference type="PROSITE" id="PS50846"/>
    </source>
</evidence>
<dbReference type="InterPro" id="IPR036163">
    <property type="entry name" value="HMA_dom_sf"/>
</dbReference>
<feature type="region of interest" description="Disordered" evidence="1">
    <location>
        <begin position="36"/>
        <end position="82"/>
    </location>
</feature>
<dbReference type="Pfam" id="PF00403">
    <property type="entry name" value="HMA"/>
    <property type="match status" value="1"/>
</dbReference>
<feature type="domain" description="HMA" evidence="2">
    <location>
        <begin position="150"/>
        <end position="221"/>
    </location>
</feature>
<dbReference type="InterPro" id="IPR006121">
    <property type="entry name" value="HMA_dom"/>
</dbReference>
<dbReference type="Proteomes" id="UP001055439">
    <property type="component" value="Chromosome 7"/>
</dbReference>
<gene>
    <name evidence="3" type="ORF">MUK42_06481</name>
</gene>
<sequence>MAPLLFREIKTAGFSCASPSSAAVCSSIHQRSIVQPVTGRAIDRHTPHLRDPQRTRSQFTSKPRSHNPRAGRKSSAKQADLVNPADSSRCLLSSSRFRLDDAAFYDIFPGPQLIPPPSPFPIETLRSQQCVRSCSERAVRRPSSSTGTQDQVVVLRVSLHCKGCEGKVRRHIAKMQGIARAGVSSFSVDLATKKVTVVGDVTPLGVLNSISKVKRAQFWQSPPRASASF</sequence>
<feature type="compositionally biased region" description="Basic residues" evidence="1">
    <location>
        <begin position="63"/>
        <end position="75"/>
    </location>
</feature>
<dbReference type="Gene3D" id="3.30.70.100">
    <property type="match status" value="1"/>
</dbReference>
<protein>
    <submittedName>
        <fullName evidence="3">Heavy metal-associated domain containing protein</fullName>
    </submittedName>
</protein>
<dbReference type="SUPFAM" id="SSF55008">
    <property type="entry name" value="HMA, heavy metal-associated domain"/>
    <property type="match status" value="1"/>
</dbReference>
<feature type="compositionally biased region" description="Basic and acidic residues" evidence="1">
    <location>
        <begin position="41"/>
        <end position="54"/>
    </location>
</feature>
<dbReference type="EMBL" id="CP097509">
    <property type="protein sequence ID" value="URE15332.1"/>
    <property type="molecule type" value="Genomic_DNA"/>
</dbReference>